<dbReference type="AlphaFoldDB" id="A0A6J7JP88"/>
<dbReference type="EMBL" id="CAEZYR010000210">
    <property type="protein sequence ID" value="CAB4774283.1"/>
    <property type="molecule type" value="Genomic_DNA"/>
</dbReference>
<proteinExistence type="predicted"/>
<name>A0A6J7JP88_9ZZZZ</name>
<protein>
    <submittedName>
        <fullName evidence="2">Unannotated protein</fullName>
    </submittedName>
</protein>
<evidence type="ECO:0000313" key="1">
    <source>
        <dbReference type="EMBL" id="CAB4774283.1"/>
    </source>
</evidence>
<evidence type="ECO:0000313" key="2">
    <source>
        <dbReference type="EMBL" id="CAB4944541.1"/>
    </source>
</evidence>
<reference evidence="2" key="1">
    <citation type="submission" date="2020-05" db="EMBL/GenBank/DDBJ databases">
        <authorList>
            <person name="Chiriac C."/>
            <person name="Salcher M."/>
            <person name="Ghai R."/>
            <person name="Kavagutti S V."/>
        </authorList>
    </citation>
    <scope>NUCLEOTIDE SEQUENCE</scope>
</reference>
<sequence>MARLLEIALHVDFVAAEVVLGLALRGLDALGDGCLIEDDLHAAATAAVCRLDGDGIAVLGPERDHVVGRRDELGGAGYAEHARGLGCFASRDLVAHDLDGGGGRADERHAHLGDGPGEVGVLGEEPIARVHRLGPAASDRIEDRGGVQITLGRSLAAEGVRLVRQTDVERLTVELGVDGDGFDAEFATRTDDPHRDLATVGDEDLGKHPIWLVEWRARV</sequence>
<organism evidence="2">
    <name type="scientific">freshwater metagenome</name>
    <dbReference type="NCBI Taxonomy" id="449393"/>
    <lineage>
        <taxon>unclassified sequences</taxon>
        <taxon>metagenomes</taxon>
        <taxon>ecological metagenomes</taxon>
    </lineage>
</organism>
<dbReference type="EMBL" id="CAFBMH010000279">
    <property type="protein sequence ID" value="CAB4944541.1"/>
    <property type="molecule type" value="Genomic_DNA"/>
</dbReference>
<accession>A0A6J7JP88</accession>
<gene>
    <name evidence="1" type="ORF">UFOPK2754_03271</name>
    <name evidence="2" type="ORF">UFOPK3543_03438</name>
</gene>